<dbReference type="Gene3D" id="3.30.420.340">
    <property type="entry name" value="UvrC, RNAse H endonuclease domain"/>
    <property type="match status" value="1"/>
</dbReference>
<dbReference type="RefSeq" id="WP_141922642.1">
    <property type="nucleotide sequence ID" value="NZ_VFQC01000001.1"/>
</dbReference>
<accession>A0A543NHN4</accession>
<dbReference type="CDD" id="cd10434">
    <property type="entry name" value="GIY-YIG_UvrC_Cho"/>
    <property type="match status" value="1"/>
</dbReference>
<name>A0A543NHN4_9ACTN</name>
<evidence type="ECO:0000256" key="7">
    <source>
        <dbReference type="SAM" id="Coils"/>
    </source>
</evidence>
<keyword evidence="3 6" id="KW-0228">DNA excision</keyword>
<dbReference type="InterPro" id="IPR035901">
    <property type="entry name" value="GIY-YIG_endonuc_sf"/>
</dbReference>
<dbReference type="Gene3D" id="1.10.150.20">
    <property type="entry name" value="5' to 3' exonuclease, C-terminal subdomain"/>
    <property type="match status" value="1"/>
</dbReference>
<dbReference type="InterPro" id="IPR004791">
    <property type="entry name" value="UvrC"/>
</dbReference>
<dbReference type="InterPro" id="IPR038476">
    <property type="entry name" value="UvrC_RNase_H_dom_sf"/>
</dbReference>
<comment type="subunit">
    <text evidence="6">Interacts with UvrB in an incision complex.</text>
</comment>
<comment type="function">
    <text evidence="6">The UvrABC repair system catalyzes the recognition and processing of DNA lesions. UvrC both incises the 5' and 3' sides of the lesion. The N-terminal half is responsible for the 3' incision and the C-terminal half is responsible for the 5' incision.</text>
</comment>
<dbReference type="GO" id="GO:0009381">
    <property type="term" value="F:excinuclease ABC activity"/>
    <property type="evidence" value="ECO:0007669"/>
    <property type="project" value="UniProtKB-UniRule"/>
</dbReference>
<dbReference type="Gene3D" id="4.10.860.10">
    <property type="entry name" value="UVR domain"/>
    <property type="match status" value="1"/>
</dbReference>
<dbReference type="InterPro" id="IPR001162">
    <property type="entry name" value="UvrC_RNase_H_dom"/>
</dbReference>
<keyword evidence="4 6" id="KW-0267">Excision nuclease</keyword>
<dbReference type="InterPro" id="IPR010994">
    <property type="entry name" value="RuvA_2-like"/>
</dbReference>
<dbReference type="GO" id="GO:0006289">
    <property type="term" value="P:nucleotide-excision repair"/>
    <property type="evidence" value="ECO:0007669"/>
    <property type="project" value="UniProtKB-UniRule"/>
</dbReference>
<sequence length="664" mass="72920">MNPDLRPTPGSIPTSPGVYRFRDEHHRVIYVGKAKNLRARLSSYFQDPAGLHPRTQAMVSAAADVDWTLVGTEVEALQLEYSWIKEYDPRFNVRYRDDKSYPYLAVTLDEEVPRVQVMRGAKRSGTRYFGPYGHAWAIRETVDLLLRVFPVRTCSAGVYRSARSSGRPCLLGYIGKCSAPCVGRIDTSEHRALAEDFCSFMAGDANRFIRRLEKEMREAAQEQDYERAARLRDDIQALRTALEKQAVVLGESTDCDVIALSQDELQAAAQVFYVRGGRIRGQRGWVVDKVEDVDTGQLVERFLAQTYGGGESSDSSRDVPREVLVSDAPSDHGAVAAWLGELRGAAVEVRVPQRGDKKTLMETVHKNAEQTLTRHKTQRAGDLTTRSRALEEIQEALGLDEAPLRIECYDISNLMGEHVVASMVVFEDGLARKSEYRRFNVRGSAGADDTGSMYEVLTRRFSRYLDSAKKAGEAGGAVSTGDGPETVKPSSETGGGTEGAFAYPPNLVVVDGGRPQVQAARRALDELGISDIAVCGLAKRLEEVWLPEEEDPVILPRAGEGLYLLQRVRDEAHRFAVTYHRQKRAKALTGSALDDVPGLGPARRNALLKHFGSVKKLAAASQEEIAQVQGIGPAIAAAIHAKLTGDTEDDSSRSAGKRESENGG</sequence>
<evidence type="ECO:0000256" key="8">
    <source>
        <dbReference type="SAM" id="MobiDB-lite"/>
    </source>
</evidence>
<keyword evidence="5 6" id="KW-0234">DNA repair</keyword>
<dbReference type="InterPro" id="IPR000305">
    <property type="entry name" value="GIY-YIG_endonuc"/>
</dbReference>
<dbReference type="GO" id="GO:0009432">
    <property type="term" value="P:SOS response"/>
    <property type="evidence" value="ECO:0007669"/>
    <property type="project" value="UniProtKB-UniRule"/>
</dbReference>
<evidence type="ECO:0000256" key="1">
    <source>
        <dbReference type="ARBA" id="ARBA00022490"/>
    </source>
</evidence>
<proteinExistence type="inferred from homology"/>
<dbReference type="NCBIfam" id="NF001824">
    <property type="entry name" value="PRK00558.1-5"/>
    <property type="match status" value="1"/>
</dbReference>
<evidence type="ECO:0000256" key="4">
    <source>
        <dbReference type="ARBA" id="ARBA00022881"/>
    </source>
</evidence>
<dbReference type="Pfam" id="PF01541">
    <property type="entry name" value="GIY-YIG"/>
    <property type="match status" value="1"/>
</dbReference>
<feature type="region of interest" description="Disordered" evidence="8">
    <location>
        <begin position="642"/>
        <end position="664"/>
    </location>
</feature>
<comment type="similarity">
    <text evidence="6">Belongs to the UvrC family.</text>
</comment>
<dbReference type="Pfam" id="PF02151">
    <property type="entry name" value="UVR"/>
    <property type="match status" value="1"/>
</dbReference>
<dbReference type="GO" id="GO:0005737">
    <property type="term" value="C:cytoplasm"/>
    <property type="evidence" value="ECO:0007669"/>
    <property type="project" value="UniProtKB-SubCell"/>
</dbReference>
<dbReference type="SUPFAM" id="SSF46600">
    <property type="entry name" value="C-terminal UvrC-binding domain of UvrB"/>
    <property type="match status" value="1"/>
</dbReference>
<feature type="domain" description="GIY-YIG" evidence="10">
    <location>
        <begin position="14"/>
        <end position="93"/>
    </location>
</feature>
<dbReference type="SUPFAM" id="SSF47781">
    <property type="entry name" value="RuvA domain 2-like"/>
    <property type="match status" value="1"/>
</dbReference>
<dbReference type="Pfam" id="PF08459">
    <property type="entry name" value="UvrC_RNaseH_dom"/>
    <property type="match status" value="1"/>
</dbReference>
<evidence type="ECO:0000256" key="2">
    <source>
        <dbReference type="ARBA" id="ARBA00022763"/>
    </source>
</evidence>
<dbReference type="Pfam" id="PF14520">
    <property type="entry name" value="HHH_5"/>
    <property type="match status" value="1"/>
</dbReference>
<dbReference type="InterPro" id="IPR036876">
    <property type="entry name" value="UVR_dom_sf"/>
</dbReference>
<evidence type="ECO:0000256" key="6">
    <source>
        <dbReference type="HAMAP-Rule" id="MF_00203"/>
    </source>
</evidence>
<feature type="coiled-coil region" evidence="7">
    <location>
        <begin position="202"/>
        <end position="245"/>
    </location>
</feature>
<keyword evidence="1 6" id="KW-0963">Cytoplasm</keyword>
<dbReference type="Proteomes" id="UP000317422">
    <property type="component" value="Unassembled WGS sequence"/>
</dbReference>
<keyword evidence="2 6" id="KW-0227">DNA damage</keyword>
<evidence type="ECO:0000256" key="3">
    <source>
        <dbReference type="ARBA" id="ARBA00022769"/>
    </source>
</evidence>
<evidence type="ECO:0000313" key="13">
    <source>
        <dbReference type="Proteomes" id="UP000317422"/>
    </source>
</evidence>
<feature type="domain" description="UVR" evidence="9">
    <location>
        <begin position="206"/>
        <end position="241"/>
    </location>
</feature>
<gene>
    <name evidence="6" type="primary">uvrC</name>
    <name evidence="12" type="ORF">FHX37_1258</name>
</gene>
<dbReference type="InterPro" id="IPR050066">
    <property type="entry name" value="UvrABC_protein_C"/>
</dbReference>
<dbReference type="FunFam" id="3.40.1440.10:FF:000001">
    <property type="entry name" value="UvrABC system protein C"/>
    <property type="match status" value="1"/>
</dbReference>
<dbReference type="SMART" id="SM00278">
    <property type="entry name" value="HhH1"/>
    <property type="match status" value="2"/>
</dbReference>
<organism evidence="12 13">
    <name type="scientific">Haloactinospora alba</name>
    <dbReference type="NCBI Taxonomy" id="405555"/>
    <lineage>
        <taxon>Bacteria</taxon>
        <taxon>Bacillati</taxon>
        <taxon>Actinomycetota</taxon>
        <taxon>Actinomycetes</taxon>
        <taxon>Streptosporangiales</taxon>
        <taxon>Nocardiopsidaceae</taxon>
        <taxon>Haloactinospora</taxon>
    </lineage>
</organism>
<keyword evidence="7" id="KW-0175">Coiled coil</keyword>
<evidence type="ECO:0000313" key="12">
    <source>
        <dbReference type="EMBL" id="TQN31357.1"/>
    </source>
</evidence>
<dbReference type="SMART" id="SM00465">
    <property type="entry name" value="GIYc"/>
    <property type="match status" value="1"/>
</dbReference>
<evidence type="ECO:0000259" key="11">
    <source>
        <dbReference type="PROSITE" id="PS50165"/>
    </source>
</evidence>
<dbReference type="GO" id="GO:0009380">
    <property type="term" value="C:excinuclease repair complex"/>
    <property type="evidence" value="ECO:0007669"/>
    <property type="project" value="InterPro"/>
</dbReference>
<dbReference type="Gene3D" id="3.40.1440.10">
    <property type="entry name" value="GIY-YIG endonuclease"/>
    <property type="match status" value="1"/>
</dbReference>
<keyword evidence="13" id="KW-1185">Reference proteome</keyword>
<dbReference type="PANTHER" id="PTHR30562:SF1">
    <property type="entry name" value="UVRABC SYSTEM PROTEIN C"/>
    <property type="match status" value="1"/>
</dbReference>
<evidence type="ECO:0000256" key="5">
    <source>
        <dbReference type="ARBA" id="ARBA00023204"/>
    </source>
</evidence>
<dbReference type="HAMAP" id="MF_00203">
    <property type="entry name" value="UvrC"/>
    <property type="match status" value="1"/>
</dbReference>
<dbReference type="SUPFAM" id="SSF82771">
    <property type="entry name" value="GIY-YIG endonuclease"/>
    <property type="match status" value="1"/>
</dbReference>
<dbReference type="OrthoDB" id="9804933at2"/>
<dbReference type="InterPro" id="IPR003583">
    <property type="entry name" value="Hlx-hairpin-Hlx_DNA-bd_motif"/>
</dbReference>
<dbReference type="PROSITE" id="PS50164">
    <property type="entry name" value="GIY_YIG"/>
    <property type="match status" value="1"/>
</dbReference>
<dbReference type="InterPro" id="IPR047296">
    <property type="entry name" value="GIY-YIG_UvrC_Cho"/>
</dbReference>
<dbReference type="PROSITE" id="PS50151">
    <property type="entry name" value="UVR"/>
    <property type="match status" value="1"/>
</dbReference>
<protein>
    <recommendedName>
        <fullName evidence="6">UvrABC system protein C</fullName>
        <shortName evidence="6">Protein UvrC</shortName>
    </recommendedName>
    <alternativeName>
        <fullName evidence="6">Excinuclease ABC subunit C</fullName>
    </alternativeName>
</protein>
<dbReference type="EMBL" id="VFQC01000001">
    <property type="protein sequence ID" value="TQN31357.1"/>
    <property type="molecule type" value="Genomic_DNA"/>
</dbReference>
<dbReference type="AlphaFoldDB" id="A0A543NHN4"/>
<dbReference type="NCBIfam" id="TIGR00194">
    <property type="entry name" value="uvrC"/>
    <property type="match status" value="1"/>
</dbReference>
<dbReference type="InterPro" id="IPR001943">
    <property type="entry name" value="UVR_dom"/>
</dbReference>
<dbReference type="PANTHER" id="PTHR30562">
    <property type="entry name" value="UVRC/OXIDOREDUCTASE"/>
    <property type="match status" value="1"/>
</dbReference>
<comment type="caution">
    <text evidence="12">The sequence shown here is derived from an EMBL/GenBank/DDBJ whole genome shotgun (WGS) entry which is preliminary data.</text>
</comment>
<feature type="compositionally biased region" description="Basic and acidic residues" evidence="8">
    <location>
        <begin position="650"/>
        <end position="664"/>
    </location>
</feature>
<feature type="domain" description="UvrC family homology region profile" evidence="11">
    <location>
        <begin position="257"/>
        <end position="524"/>
    </location>
</feature>
<dbReference type="Pfam" id="PF22920">
    <property type="entry name" value="UvrC_RNaseH"/>
    <property type="match status" value="1"/>
</dbReference>
<feature type="region of interest" description="Disordered" evidence="8">
    <location>
        <begin position="473"/>
        <end position="496"/>
    </location>
</feature>
<evidence type="ECO:0000259" key="9">
    <source>
        <dbReference type="PROSITE" id="PS50151"/>
    </source>
</evidence>
<reference evidence="12 13" key="1">
    <citation type="submission" date="2019-06" db="EMBL/GenBank/DDBJ databases">
        <title>Sequencing the genomes of 1000 actinobacteria strains.</title>
        <authorList>
            <person name="Klenk H.-P."/>
        </authorList>
    </citation>
    <scope>NUCLEOTIDE SEQUENCE [LARGE SCALE GENOMIC DNA]</scope>
    <source>
        <strain evidence="12 13">DSM 45015</strain>
    </source>
</reference>
<keyword evidence="6" id="KW-0742">SOS response</keyword>
<evidence type="ECO:0000259" key="10">
    <source>
        <dbReference type="PROSITE" id="PS50164"/>
    </source>
</evidence>
<comment type="subcellular location">
    <subcellularLocation>
        <location evidence="6">Cytoplasm</location>
    </subcellularLocation>
</comment>
<dbReference type="PROSITE" id="PS50165">
    <property type="entry name" value="UVRC"/>
    <property type="match status" value="1"/>
</dbReference>
<dbReference type="GO" id="GO:0003677">
    <property type="term" value="F:DNA binding"/>
    <property type="evidence" value="ECO:0007669"/>
    <property type="project" value="UniProtKB-UniRule"/>
</dbReference>